<dbReference type="Gene3D" id="3.40.50.300">
    <property type="entry name" value="P-loop containing nucleotide triphosphate hydrolases"/>
    <property type="match status" value="1"/>
</dbReference>
<dbReference type="GO" id="GO:0031297">
    <property type="term" value="P:replication fork processing"/>
    <property type="evidence" value="ECO:0007669"/>
    <property type="project" value="TreeGrafter"/>
</dbReference>
<dbReference type="InterPro" id="IPR038718">
    <property type="entry name" value="SNF2-like_sf"/>
</dbReference>
<dbReference type="GO" id="GO:0005524">
    <property type="term" value="F:ATP binding"/>
    <property type="evidence" value="ECO:0007669"/>
    <property type="project" value="InterPro"/>
</dbReference>
<dbReference type="InterPro" id="IPR014001">
    <property type="entry name" value="Helicase_ATP-bd"/>
</dbReference>
<sequence length="491" mass="55907">MASFTDDIEKDPLFPYQVEGAKWLTTKSHALLADEMGLGKSAQIIHACDLLNLNKILILCPASVRFNWEREFMRFSKRNLITQVITKISDCPLPVFQVVITSYDLASRMDFSGRYDLLVLDESHYLKTLTAKRTKAVLGKEGLIHKANRTWALSGTPAPNHAGELWPILFTFGQTKLSYDAWVTRYCNSYAFNNYTRQITGTKLKYISEVKTLLSKVMLRRKKDEVMRDLPPIHFTSFVVERCNVDIDVEPSFVHYIFPRDRQQELKDKLAFEEHMIKSVAATASGDIRRPNISFLGAIQALAQSVSTLRRYTGLQKIDEVAKIVEEELENNAYEKIVIFAIHQGVIEGLRVKLKKFKPVTLYGGTPPEKKQRHVDKFQTQKHCRVFIGNIQAAGTGITLTAAHNVLFVEQSWVPGENAQAAMRCHRIGQKHPVVVRFVGLKDSIDEKIARSLTRKTKELNEIFEKELLTLNEFVTNPESANQTGEDEIFS</sequence>
<keyword evidence="4" id="KW-0347">Helicase</keyword>
<name>A0A5C7J8M3_9BACT</name>
<keyword evidence="4" id="KW-0547">Nucleotide-binding</keyword>
<keyword evidence="1" id="KW-0378">Hydrolase</keyword>
<dbReference type="PROSITE" id="PS51192">
    <property type="entry name" value="HELICASE_ATP_BIND_1"/>
    <property type="match status" value="1"/>
</dbReference>
<dbReference type="PANTHER" id="PTHR45766:SF6">
    <property type="entry name" value="SWI_SNF-RELATED MATRIX-ASSOCIATED ACTIN-DEPENDENT REGULATOR OF CHROMATIN SUBFAMILY A-LIKE PROTEIN 1"/>
    <property type="match status" value="1"/>
</dbReference>
<dbReference type="InterPro" id="IPR049730">
    <property type="entry name" value="SNF2/RAD54-like_C"/>
</dbReference>
<evidence type="ECO:0000256" key="1">
    <source>
        <dbReference type="ARBA" id="ARBA00022801"/>
    </source>
</evidence>
<gene>
    <name evidence="4" type="ORF">E6Q11_02445</name>
</gene>
<dbReference type="Gene3D" id="3.40.50.10810">
    <property type="entry name" value="Tandem AAA-ATPase domain"/>
    <property type="match status" value="1"/>
</dbReference>
<evidence type="ECO:0000259" key="2">
    <source>
        <dbReference type="PROSITE" id="PS51192"/>
    </source>
</evidence>
<dbReference type="Proteomes" id="UP000321026">
    <property type="component" value="Unassembled WGS sequence"/>
</dbReference>
<dbReference type="Pfam" id="PF00271">
    <property type="entry name" value="Helicase_C"/>
    <property type="match status" value="1"/>
</dbReference>
<dbReference type="InterPro" id="IPR000330">
    <property type="entry name" value="SNF2_N"/>
</dbReference>
<dbReference type="GO" id="GO:0004386">
    <property type="term" value="F:helicase activity"/>
    <property type="evidence" value="ECO:0007669"/>
    <property type="project" value="UniProtKB-KW"/>
</dbReference>
<evidence type="ECO:0000259" key="3">
    <source>
        <dbReference type="PROSITE" id="PS51194"/>
    </source>
</evidence>
<dbReference type="Pfam" id="PF00176">
    <property type="entry name" value="SNF2-rel_dom"/>
    <property type="match status" value="1"/>
</dbReference>
<dbReference type="EMBL" id="SSDS01000041">
    <property type="protein sequence ID" value="TXG77608.1"/>
    <property type="molecule type" value="Genomic_DNA"/>
</dbReference>
<feature type="domain" description="Helicase C-terminal" evidence="3">
    <location>
        <begin position="317"/>
        <end position="482"/>
    </location>
</feature>
<dbReference type="PANTHER" id="PTHR45766">
    <property type="entry name" value="DNA ANNEALING HELICASE AND ENDONUCLEASE ZRANB3 FAMILY MEMBER"/>
    <property type="match status" value="1"/>
</dbReference>
<dbReference type="AlphaFoldDB" id="A0A5C7J8M3"/>
<dbReference type="InterPro" id="IPR027417">
    <property type="entry name" value="P-loop_NTPase"/>
</dbReference>
<dbReference type="SMART" id="SM00487">
    <property type="entry name" value="DEXDc"/>
    <property type="match status" value="1"/>
</dbReference>
<evidence type="ECO:0000313" key="5">
    <source>
        <dbReference type="Proteomes" id="UP000321026"/>
    </source>
</evidence>
<feature type="domain" description="Helicase ATP-binding" evidence="2">
    <location>
        <begin position="21"/>
        <end position="175"/>
    </location>
</feature>
<evidence type="ECO:0000313" key="4">
    <source>
        <dbReference type="EMBL" id="TXG77608.1"/>
    </source>
</evidence>
<keyword evidence="4" id="KW-0067">ATP-binding</keyword>
<dbReference type="CDD" id="cd18793">
    <property type="entry name" value="SF2_C_SNF"/>
    <property type="match status" value="1"/>
</dbReference>
<organism evidence="4 5">
    <name type="scientific">Candidatus Dojkabacteria bacterium</name>
    <dbReference type="NCBI Taxonomy" id="2099670"/>
    <lineage>
        <taxon>Bacteria</taxon>
        <taxon>Candidatus Dojkabacteria</taxon>
    </lineage>
</organism>
<dbReference type="PROSITE" id="PS51194">
    <property type="entry name" value="HELICASE_CTER"/>
    <property type="match status" value="1"/>
</dbReference>
<dbReference type="SUPFAM" id="SSF52540">
    <property type="entry name" value="P-loop containing nucleoside triphosphate hydrolases"/>
    <property type="match status" value="2"/>
</dbReference>
<protein>
    <submittedName>
        <fullName evidence="4">DEAD/DEAH box helicase</fullName>
    </submittedName>
</protein>
<dbReference type="SMART" id="SM00490">
    <property type="entry name" value="HELICc"/>
    <property type="match status" value="1"/>
</dbReference>
<dbReference type="GO" id="GO:0006281">
    <property type="term" value="P:DNA repair"/>
    <property type="evidence" value="ECO:0007669"/>
    <property type="project" value="TreeGrafter"/>
</dbReference>
<accession>A0A5C7J8M3</accession>
<dbReference type="InterPro" id="IPR001650">
    <property type="entry name" value="Helicase_C-like"/>
</dbReference>
<proteinExistence type="predicted"/>
<reference evidence="4 5" key="1">
    <citation type="submission" date="2018-09" db="EMBL/GenBank/DDBJ databases">
        <title>Metagenome Assembled Genomes from an Advanced Water Purification Facility.</title>
        <authorList>
            <person name="Stamps B.W."/>
            <person name="Spear J.R."/>
        </authorList>
    </citation>
    <scope>NUCLEOTIDE SEQUENCE [LARGE SCALE GENOMIC DNA]</scope>
    <source>
        <strain evidence="4">Bin_63_2</strain>
    </source>
</reference>
<dbReference type="GO" id="GO:0016787">
    <property type="term" value="F:hydrolase activity"/>
    <property type="evidence" value="ECO:0007669"/>
    <property type="project" value="UniProtKB-KW"/>
</dbReference>
<comment type="caution">
    <text evidence="4">The sequence shown here is derived from an EMBL/GenBank/DDBJ whole genome shotgun (WGS) entry which is preliminary data.</text>
</comment>